<proteinExistence type="predicted"/>
<dbReference type="EMBL" id="DF237184">
    <property type="protein sequence ID" value="GAQ85428.1"/>
    <property type="molecule type" value="Genomic_DNA"/>
</dbReference>
<dbReference type="PANTHER" id="PTHR45694:SF14">
    <property type="entry name" value="GLUTAREDOXIN-C2"/>
    <property type="match status" value="1"/>
</dbReference>
<feature type="domain" description="Glutaredoxin" evidence="1">
    <location>
        <begin position="26"/>
        <end position="88"/>
    </location>
</feature>
<dbReference type="SUPFAM" id="SSF52833">
    <property type="entry name" value="Thioredoxin-like"/>
    <property type="match status" value="1"/>
</dbReference>
<evidence type="ECO:0000313" key="3">
    <source>
        <dbReference type="Proteomes" id="UP000054558"/>
    </source>
</evidence>
<dbReference type="InterPro" id="IPR036249">
    <property type="entry name" value="Thioredoxin-like_sf"/>
</dbReference>
<dbReference type="Gene3D" id="3.40.30.10">
    <property type="entry name" value="Glutaredoxin"/>
    <property type="match status" value="1"/>
</dbReference>
<dbReference type="GO" id="GO:0015038">
    <property type="term" value="F:glutathione disulfide oxidoreductase activity"/>
    <property type="evidence" value="ECO:0000318"/>
    <property type="project" value="GO_Central"/>
</dbReference>
<dbReference type="PANTHER" id="PTHR45694">
    <property type="entry name" value="GLUTAREDOXIN 2"/>
    <property type="match status" value="1"/>
</dbReference>
<dbReference type="InterPro" id="IPR014025">
    <property type="entry name" value="Glutaredoxin_subgr"/>
</dbReference>
<evidence type="ECO:0000259" key="1">
    <source>
        <dbReference type="Pfam" id="PF00462"/>
    </source>
</evidence>
<reference evidence="2 3" key="1">
    <citation type="journal article" date="2014" name="Nat. Commun.">
        <title>Klebsormidium flaccidum genome reveals primary factors for plant terrestrial adaptation.</title>
        <authorList>
            <person name="Hori K."/>
            <person name="Maruyama F."/>
            <person name="Fujisawa T."/>
            <person name="Togashi T."/>
            <person name="Yamamoto N."/>
            <person name="Seo M."/>
            <person name="Sato S."/>
            <person name="Yamada T."/>
            <person name="Mori H."/>
            <person name="Tajima N."/>
            <person name="Moriyama T."/>
            <person name="Ikeuchi M."/>
            <person name="Watanabe M."/>
            <person name="Wada H."/>
            <person name="Kobayashi K."/>
            <person name="Saito M."/>
            <person name="Masuda T."/>
            <person name="Sasaki-Sekimoto Y."/>
            <person name="Mashiguchi K."/>
            <person name="Awai K."/>
            <person name="Shimojima M."/>
            <person name="Masuda S."/>
            <person name="Iwai M."/>
            <person name="Nobusawa T."/>
            <person name="Narise T."/>
            <person name="Kondo S."/>
            <person name="Saito H."/>
            <person name="Sato R."/>
            <person name="Murakawa M."/>
            <person name="Ihara Y."/>
            <person name="Oshima-Yamada Y."/>
            <person name="Ohtaka K."/>
            <person name="Satoh M."/>
            <person name="Sonobe K."/>
            <person name="Ishii M."/>
            <person name="Ohtani R."/>
            <person name="Kanamori-Sato M."/>
            <person name="Honoki R."/>
            <person name="Miyazaki D."/>
            <person name="Mochizuki H."/>
            <person name="Umetsu J."/>
            <person name="Higashi K."/>
            <person name="Shibata D."/>
            <person name="Kamiya Y."/>
            <person name="Sato N."/>
            <person name="Nakamura Y."/>
            <person name="Tabata S."/>
            <person name="Ida S."/>
            <person name="Kurokawa K."/>
            <person name="Ohta H."/>
        </authorList>
    </citation>
    <scope>NUCLEOTIDE SEQUENCE [LARGE SCALE GENOMIC DNA]</scope>
    <source>
        <strain evidence="2 3">NIES-2285</strain>
    </source>
</reference>
<dbReference type="Pfam" id="PF00462">
    <property type="entry name" value="Glutaredoxin"/>
    <property type="match status" value="1"/>
</dbReference>
<dbReference type="GO" id="GO:0005737">
    <property type="term" value="C:cytoplasm"/>
    <property type="evidence" value="ECO:0000318"/>
    <property type="project" value="GO_Central"/>
</dbReference>
<dbReference type="AlphaFoldDB" id="A0A1Y1IBG8"/>
<keyword evidence="3" id="KW-1185">Reference proteome</keyword>
<dbReference type="OMA" id="IWVWNRN"/>
<dbReference type="PRINTS" id="PR00160">
    <property type="entry name" value="GLUTAREDOXIN"/>
</dbReference>
<organism evidence="2 3">
    <name type="scientific">Klebsormidium nitens</name>
    <name type="common">Green alga</name>
    <name type="synonym">Ulothrix nitens</name>
    <dbReference type="NCBI Taxonomy" id="105231"/>
    <lineage>
        <taxon>Eukaryota</taxon>
        <taxon>Viridiplantae</taxon>
        <taxon>Streptophyta</taxon>
        <taxon>Klebsormidiophyceae</taxon>
        <taxon>Klebsormidiales</taxon>
        <taxon>Klebsormidiaceae</taxon>
        <taxon>Klebsormidium</taxon>
    </lineage>
</organism>
<dbReference type="GO" id="GO:0034599">
    <property type="term" value="P:cellular response to oxidative stress"/>
    <property type="evidence" value="ECO:0000318"/>
    <property type="project" value="GO_Central"/>
</dbReference>
<evidence type="ECO:0000313" key="2">
    <source>
        <dbReference type="EMBL" id="GAQ85428.1"/>
    </source>
</evidence>
<dbReference type="OrthoDB" id="418495at2759"/>
<name>A0A1Y1IBG8_KLENI</name>
<accession>A0A1Y1IBG8</accession>
<dbReference type="STRING" id="105231.A0A1Y1IBG8"/>
<dbReference type="InterPro" id="IPR002109">
    <property type="entry name" value="Glutaredoxin"/>
</dbReference>
<dbReference type="Proteomes" id="UP000054558">
    <property type="component" value="Unassembled WGS sequence"/>
</dbReference>
<sequence>MAASNVGAAAAAALKFVRGVVETNPVALFGKTYCPFTRKVRVLFNELGAKYKETDLDVVENGDILQLVLTKATGQPTVPYVFIGGDFIGGADEVVPAREEDADDCLDLYTKQTYEGLEEVRMTAGTYKKVTSS</sequence>
<gene>
    <name evidence="2" type="ORF">KFL_002350020</name>
</gene>
<dbReference type="PROSITE" id="PS51354">
    <property type="entry name" value="GLUTAREDOXIN_2"/>
    <property type="match status" value="1"/>
</dbReference>
<protein>
    <recommendedName>
        <fullName evidence="1">Glutaredoxin domain-containing protein</fullName>
    </recommendedName>
</protein>
<dbReference type="CDD" id="cd03419">
    <property type="entry name" value="GRX_GRXh_1_2_like"/>
    <property type="match status" value="1"/>
</dbReference>